<accession>A0ABQ5JGQ7</accession>
<evidence type="ECO:0000313" key="1">
    <source>
        <dbReference type="EMBL" id="GJU10723.1"/>
    </source>
</evidence>
<reference evidence="1" key="1">
    <citation type="journal article" date="2022" name="Int. J. Mol. Sci.">
        <title>Draft Genome of Tanacetum Coccineum: Genomic Comparison of Closely Related Tanacetum-Family Plants.</title>
        <authorList>
            <person name="Yamashiro T."/>
            <person name="Shiraishi A."/>
            <person name="Nakayama K."/>
            <person name="Satake H."/>
        </authorList>
    </citation>
    <scope>NUCLEOTIDE SEQUENCE</scope>
</reference>
<protein>
    <submittedName>
        <fullName evidence="1">Uncharacterized protein</fullName>
    </submittedName>
</protein>
<sequence length="116" mass="13415">MSWKLHGSSGVHTLVTETGLVIHMLVEKRYPLRKKVLMQMLKLKLESEEDSTMALELIRFIKKILCRVKTLKRKRLMDFEKGLSVGSNQPHNKWSLVHHALIGIRLSSSIKLNGLW</sequence>
<dbReference type="Proteomes" id="UP001151760">
    <property type="component" value="Unassembled WGS sequence"/>
</dbReference>
<dbReference type="EMBL" id="BQNB010021855">
    <property type="protein sequence ID" value="GJU10723.1"/>
    <property type="molecule type" value="Genomic_DNA"/>
</dbReference>
<keyword evidence="2" id="KW-1185">Reference proteome</keyword>
<evidence type="ECO:0000313" key="2">
    <source>
        <dbReference type="Proteomes" id="UP001151760"/>
    </source>
</evidence>
<comment type="caution">
    <text evidence="1">The sequence shown here is derived from an EMBL/GenBank/DDBJ whole genome shotgun (WGS) entry which is preliminary data.</text>
</comment>
<name>A0ABQ5JGQ7_9ASTR</name>
<gene>
    <name evidence="1" type="ORF">Tco_1133119</name>
</gene>
<organism evidence="1 2">
    <name type="scientific">Tanacetum coccineum</name>
    <dbReference type="NCBI Taxonomy" id="301880"/>
    <lineage>
        <taxon>Eukaryota</taxon>
        <taxon>Viridiplantae</taxon>
        <taxon>Streptophyta</taxon>
        <taxon>Embryophyta</taxon>
        <taxon>Tracheophyta</taxon>
        <taxon>Spermatophyta</taxon>
        <taxon>Magnoliopsida</taxon>
        <taxon>eudicotyledons</taxon>
        <taxon>Gunneridae</taxon>
        <taxon>Pentapetalae</taxon>
        <taxon>asterids</taxon>
        <taxon>campanulids</taxon>
        <taxon>Asterales</taxon>
        <taxon>Asteraceae</taxon>
        <taxon>Asteroideae</taxon>
        <taxon>Anthemideae</taxon>
        <taxon>Anthemidinae</taxon>
        <taxon>Tanacetum</taxon>
    </lineage>
</organism>
<reference evidence="1" key="2">
    <citation type="submission" date="2022-01" db="EMBL/GenBank/DDBJ databases">
        <authorList>
            <person name="Yamashiro T."/>
            <person name="Shiraishi A."/>
            <person name="Satake H."/>
            <person name="Nakayama K."/>
        </authorList>
    </citation>
    <scope>NUCLEOTIDE SEQUENCE</scope>
</reference>
<proteinExistence type="predicted"/>